<evidence type="ECO:0000256" key="2">
    <source>
        <dbReference type="SAM" id="Phobius"/>
    </source>
</evidence>
<evidence type="ECO:0000313" key="3">
    <source>
        <dbReference type="EMBL" id="JAS57204.1"/>
    </source>
</evidence>
<evidence type="ECO:0000256" key="1">
    <source>
        <dbReference type="SAM" id="MobiDB-lite"/>
    </source>
</evidence>
<keyword evidence="2" id="KW-0812">Transmembrane</keyword>
<name>A0A1B6G444_9HEMI</name>
<feature type="transmembrane region" description="Helical" evidence="2">
    <location>
        <begin position="32"/>
        <end position="52"/>
    </location>
</feature>
<gene>
    <name evidence="3" type="ORF">g.45911</name>
</gene>
<feature type="region of interest" description="Disordered" evidence="1">
    <location>
        <begin position="99"/>
        <end position="129"/>
    </location>
</feature>
<feature type="non-terminal residue" evidence="3">
    <location>
        <position position="129"/>
    </location>
</feature>
<dbReference type="AlphaFoldDB" id="A0A1B6G444"/>
<accession>A0A1B6G444</accession>
<sequence>HEVNEPEASLPAPETETAADVLVKPQTSLQDVIIPAAVVASAFLVVVALTIYKICRRGKDPEADSLNPSIVVYPSYQGSTPQFLNKDIEFSLPQLRHSESFDELTREPGNSEDSEGEPPPLLIAKIPTQ</sequence>
<reference evidence="3" key="1">
    <citation type="submission" date="2015-11" db="EMBL/GenBank/DDBJ databases">
        <title>De novo transcriptome assembly of four potential Pierce s Disease insect vectors from Arizona vineyards.</title>
        <authorList>
            <person name="Tassone E.E."/>
        </authorList>
    </citation>
    <scope>NUCLEOTIDE SEQUENCE</scope>
</reference>
<protein>
    <submittedName>
        <fullName evidence="3">Uncharacterized protein</fullName>
    </submittedName>
</protein>
<dbReference type="EMBL" id="GECZ01012565">
    <property type="protein sequence ID" value="JAS57204.1"/>
    <property type="molecule type" value="Transcribed_RNA"/>
</dbReference>
<keyword evidence="2" id="KW-1133">Transmembrane helix</keyword>
<proteinExistence type="predicted"/>
<feature type="non-terminal residue" evidence="3">
    <location>
        <position position="1"/>
    </location>
</feature>
<organism evidence="3">
    <name type="scientific">Cuerna arida</name>
    <dbReference type="NCBI Taxonomy" id="1464854"/>
    <lineage>
        <taxon>Eukaryota</taxon>
        <taxon>Metazoa</taxon>
        <taxon>Ecdysozoa</taxon>
        <taxon>Arthropoda</taxon>
        <taxon>Hexapoda</taxon>
        <taxon>Insecta</taxon>
        <taxon>Pterygota</taxon>
        <taxon>Neoptera</taxon>
        <taxon>Paraneoptera</taxon>
        <taxon>Hemiptera</taxon>
        <taxon>Auchenorrhyncha</taxon>
        <taxon>Membracoidea</taxon>
        <taxon>Cicadellidae</taxon>
        <taxon>Cicadellinae</taxon>
        <taxon>Proconiini</taxon>
        <taxon>Cuerna</taxon>
    </lineage>
</organism>
<keyword evidence="2" id="KW-0472">Membrane</keyword>